<proteinExistence type="predicted"/>
<organism evidence="1">
    <name type="scientific">Siphoviridae sp. ctOqH1</name>
    <dbReference type="NCBI Taxonomy" id="2826316"/>
    <lineage>
        <taxon>Viruses</taxon>
        <taxon>Duplodnaviria</taxon>
        <taxon>Heunggongvirae</taxon>
        <taxon>Uroviricota</taxon>
        <taxon>Caudoviricetes</taxon>
    </lineage>
</organism>
<protein>
    <submittedName>
        <fullName evidence="1">Uncharacterized protein</fullName>
    </submittedName>
</protein>
<name>A0A8S5NC06_9CAUD</name>
<evidence type="ECO:0000313" key="1">
    <source>
        <dbReference type="EMBL" id="DAD91768.1"/>
    </source>
</evidence>
<sequence>MNHEQFIEQNVLAELKKLGFSLPVCRRASYMAVDHYRRSSQASRKGRMFDDCLHIAKVWANKFAKDMIKIFISSALLFRHIL</sequence>
<reference evidence="1" key="1">
    <citation type="journal article" date="2021" name="Proc. Natl. Acad. Sci. U.S.A.">
        <title>A Catalog of Tens of Thousands of Viruses from Human Metagenomes Reveals Hidden Associations with Chronic Diseases.</title>
        <authorList>
            <person name="Tisza M.J."/>
            <person name="Buck C.B."/>
        </authorList>
    </citation>
    <scope>NUCLEOTIDE SEQUENCE</scope>
    <source>
        <strain evidence="1">CtOqH1</strain>
    </source>
</reference>
<dbReference type="EMBL" id="BK015121">
    <property type="protein sequence ID" value="DAD91768.1"/>
    <property type="molecule type" value="Genomic_DNA"/>
</dbReference>
<accession>A0A8S5NC06</accession>